<keyword evidence="6" id="KW-1185">Reference proteome</keyword>
<dbReference type="PROSITE" id="PS50043">
    <property type="entry name" value="HTH_LUXR_2"/>
    <property type="match status" value="1"/>
</dbReference>
<evidence type="ECO:0000256" key="1">
    <source>
        <dbReference type="ARBA" id="ARBA00023015"/>
    </source>
</evidence>
<dbReference type="AlphaFoldDB" id="A0A1H9VUI9"/>
<evidence type="ECO:0000259" key="4">
    <source>
        <dbReference type="PROSITE" id="PS50043"/>
    </source>
</evidence>
<dbReference type="PANTHER" id="PTHR44688">
    <property type="entry name" value="DNA-BINDING TRANSCRIPTIONAL ACTIVATOR DEVR_DOSR"/>
    <property type="match status" value="1"/>
</dbReference>
<evidence type="ECO:0000256" key="3">
    <source>
        <dbReference type="ARBA" id="ARBA00023163"/>
    </source>
</evidence>
<dbReference type="SUPFAM" id="SSF46894">
    <property type="entry name" value="C-terminal effector domain of the bipartite response regulators"/>
    <property type="match status" value="1"/>
</dbReference>
<protein>
    <submittedName>
        <fullName evidence="5">DNA-binding response regulator, NarL/FixJ family, contains REC and HTH domains</fullName>
    </submittedName>
</protein>
<dbReference type="InterPro" id="IPR000792">
    <property type="entry name" value="Tscrpt_reg_LuxR_C"/>
</dbReference>
<keyword evidence="2 5" id="KW-0238">DNA-binding</keyword>
<evidence type="ECO:0000256" key="2">
    <source>
        <dbReference type="ARBA" id="ARBA00023125"/>
    </source>
</evidence>
<dbReference type="GO" id="GO:0003677">
    <property type="term" value="F:DNA binding"/>
    <property type="evidence" value="ECO:0007669"/>
    <property type="project" value="UniProtKB-KW"/>
</dbReference>
<keyword evidence="3" id="KW-0804">Transcription</keyword>
<reference evidence="5 6" key="1">
    <citation type="submission" date="2016-10" db="EMBL/GenBank/DDBJ databases">
        <authorList>
            <person name="de Groot N.N."/>
        </authorList>
    </citation>
    <scope>NUCLEOTIDE SEQUENCE [LARGE SCALE GENOMIC DNA]</scope>
    <source>
        <strain evidence="5 6">DSM 23042</strain>
    </source>
</reference>
<name>A0A1H9VUI9_9RHOB</name>
<dbReference type="STRING" id="641238.SAMN04490244_10886"/>
<evidence type="ECO:0000313" key="5">
    <source>
        <dbReference type="EMBL" id="SES24953.1"/>
    </source>
</evidence>
<feature type="domain" description="HTH luxR-type" evidence="4">
    <location>
        <begin position="138"/>
        <end position="203"/>
    </location>
</feature>
<evidence type="ECO:0000313" key="6">
    <source>
        <dbReference type="Proteomes" id="UP000198885"/>
    </source>
</evidence>
<gene>
    <name evidence="5" type="ORF">SAMN04490244_10886</name>
</gene>
<dbReference type="SMART" id="SM00421">
    <property type="entry name" value="HTH_LUXR"/>
    <property type="match status" value="1"/>
</dbReference>
<sequence length="205" mass="21015">MTTTPTRMLIARAASSAAGTSKGAVVLGGPEVACVAKASEVKDLAVAGGFDVALVYSDLPGLDPEHPVEAALAVSGGRPVVLVHVPMTRAFAVFALSAGIAAVMSPDMPEEAMFHVLQLVAAGQRFAPAELLLPDMAVPQAVPVLSLRETQVLEGLMAGSTNKTIARAMGLSEPTVKLHLKTLCDKLGAANRTQAALLARDLGLT</sequence>
<dbReference type="PRINTS" id="PR00038">
    <property type="entry name" value="HTHLUXR"/>
</dbReference>
<dbReference type="Pfam" id="PF00196">
    <property type="entry name" value="GerE"/>
    <property type="match status" value="1"/>
</dbReference>
<dbReference type="CDD" id="cd06170">
    <property type="entry name" value="LuxR_C_like"/>
    <property type="match status" value="1"/>
</dbReference>
<accession>A0A1H9VUI9</accession>
<dbReference type="PANTHER" id="PTHR44688:SF16">
    <property type="entry name" value="DNA-BINDING TRANSCRIPTIONAL ACTIVATOR DEVR_DOSR"/>
    <property type="match status" value="1"/>
</dbReference>
<dbReference type="EMBL" id="FOGU01000008">
    <property type="protein sequence ID" value="SES24953.1"/>
    <property type="molecule type" value="Genomic_DNA"/>
</dbReference>
<keyword evidence="1" id="KW-0805">Transcription regulation</keyword>
<organism evidence="5 6">
    <name type="scientific">Tranquillimonas rosea</name>
    <dbReference type="NCBI Taxonomy" id="641238"/>
    <lineage>
        <taxon>Bacteria</taxon>
        <taxon>Pseudomonadati</taxon>
        <taxon>Pseudomonadota</taxon>
        <taxon>Alphaproteobacteria</taxon>
        <taxon>Rhodobacterales</taxon>
        <taxon>Roseobacteraceae</taxon>
        <taxon>Tranquillimonas</taxon>
    </lineage>
</organism>
<dbReference type="Gene3D" id="3.40.50.2300">
    <property type="match status" value="1"/>
</dbReference>
<proteinExistence type="predicted"/>
<dbReference type="InterPro" id="IPR016032">
    <property type="entry name" value="Sig_transdc_resp-reg_C-effctor"/>
</dbReference>
<dbReference type="GO" id="GO:0006355">
    <property type="term" value="P:regulation of DNA-templated transcription"/>
    <property type="evidence" value="ECO:0007669"/>
    <property type="project" value="InterPro"/>
</dbReference>
<dbReference type="Proteomes" id="UP000198885">
    <property type="component" value="Unassembled WGS sequence"/>
</dbReference>